<evidence type="ECO:0000256" key="4">
    <source>
        <dbReference type="ARBA" id="ARBA00022729"/>
    </source>
</evidence>
<evidence type="ECO:0000313" key="6">
    <source>
        <dbReference type="EMBL" id="CAB3399551.1"/>
    </source>
</evidence>
<evidence type="ECO:0000313" key="7">
    <source>
        <dbReference type="Proteomes" id="UP000494206"/>
    </source>
</evidence>
<dbReference type="AlphaFoldDB" id="A0A8S1EHX3"/>
<dbReference type="EMBL" id="CADEPM010000002">
    <property type="protein sequence ID" value="CAB3399551.1"/>
    <property type="molecule type" value="Genomic_DNA"/>
</dbReference>
<dbReference type="PANTHER" id="PTHR21700">
    <property type="entry name" value="TRANSTHYRETIN-LIKE FAMILY PROTEIN-RELATED"/>
    <property type="match status" value="1"/>
</dbReference>
<keyword evidence="4 5" id="KW-0732">Signal</keyword>
<dbReference type="GO" id="GO:0005576">
    <property type="term" value="C:extracellular region"/>
    <property type="evidence" value="ECO:0007669"/>
    <property type="project" value="UniProtKB-SubCell"/>
</dbReference>
<comment type="subcellular location">
    <subcellularLocation>
        <location evidence="1">Secreted</location>
    </subcellularLocation>
</comment>
<organism evidence="6 7">
    <name type="scientific">Caenorhabditis bovis</name>
    <dbReference type="NCBI Taxonomy" id="2654633"/>
    <lineage>
        <taxon>Eukaryota</taxon>
        <taxon>Metazoa</taxon>
        <taxon>Ecdysozoa</taxon>
        <taxon>Nematoda</taxon>
        <taxon>Chromadorea</taxon>
        <taxon>Rhabditida</taxon>
        <taxon>Rhabditina</taxon>
        <taxon>Rhabditomorpha</taxon>
        <taxon>Rhabditoidea</taxon>
        <taxon>Rhabditidae</taxon>
        <taxon>Peloderinae</taxon>
        <taxon>Caenorhabditis</taxon>
    </lineage>
</organism>
<proteinExistence type="inferred from homology"/>
<gene>
    <name evidence="6" type="ORF">CBOVIS_LOCUS2650</name>
</gene>
<evidence type="ECO:0000256" key="1">
    <source>
        <dbReference type="ARBA" id="ARBA00004613"/>
    </source>
</evidence>
<feature type="signal peptide" evidence="5">
    <location>
        <begin position="1"/>
        <end position="20"/>
    </location>
</feature>
<dbReference type="InterPro" id="IPR038479">
    <property type="entry name" value="Transthyretin-like_sf"/>
</dbReference>
<sequence>MKMMLKSILLALALTSLCSAKAIKRLAENYENEVQAVSVQGRLFCGSKILKGIHVKLIDRDHGDDKDDLLGEAHTDEHGDFHITGGTQESTKIEPAIKIYHDCNDADKKCQKKLFWDIPHYYVTTKLDAISVFDIGSVNLEITFGNEQRDCLH</sequence>
<dbReference type="GO" id="GO:0009986">
    <property type="term" value="C:cell surface"/>
    <property type="evidence" value="ECO:0007669"/>
    <property type="project" value="InterPro"/>
</dbReference>
<comment type="similarity">
    <text evidence="2">Belongs to the nematode transthyretin-like family.</text>
</comment>
<keyword evidence="3" id="KW-0964">Secreted</keyword>
<dbReference type="PANTHER" id="PTHR21700:SF51">
    <property type="entry name" value="TRANSTHYRETIN-LIKE FAMILY PROTEIN"/>
    <property type="match status" value="1"/>
</dbReference>
<name>A0A8S1EHX3_9PELO</name>
<evidence type="ECO:0000256" key="5">
    <source>
        <dbReference type="SAM" id="SignalP"/>
    </source>
</evidence>
<dbReference type="Proteomes" id="UP000494206">
    <property type="component" value="Unassembled WGS sequence"/>
</dbReference>
<dbReference type="Gene3D" id="2.60.40.3330">
    <property type="match status" value="1"/>
</dbReference>
<feature type="chain" id="PRO_5035751723" evidence="5">
    <location>
        <begin position="21"/>
        <end position="153"/>
    </location>
</feature>
<evidence type="ECO:0000256" key="3">
    <source>
        <dbReference type="ARBA" id="ARBA00022525"/>
    </source>
</evidence>
<keyword evidence="7" id="KW-1185">Reference proteome</keyword>
<protein>
    <submittedName>
        <fullName evidence="6">Uncharacterized protein</fullName>
    </submittedName>
</protein>
<dbReference type="InterPro" id="IPR001534">
    <property type="entry name" value="Transthyretin-like"/>
</dbReference>
<comment type="caution">
    <text evidence="6">The sequence shown here is derived from an EMBL/GenBank/DDBJ whole genome shotgun (WGS) entry which is preliminary data.</text>
</comment>
<evidence type="ECO:0000256" key="2">
    <source>
        <dbReference type="ARBA" id="ARBA00010112"/>
    </source>
</evidence>
<reference evidence="6 7" key="1">
    <citation type="submission" date="2020-04" db="EMBL/GenBank/DDBJ databases">
        <authorList>
            <person name="Laetsch R D."/>
            <person name="Stevens L."/>
            <person name="Kumar S."/>
            <person name="Blaxter L. M."/>
        </authorList>
    </citation>
    <scope>NUCLEOTIDE SEQUENCE [LARGE SCALE GENOMIC DNA]</scope>
</reference>
<dbReference type="Pfam" id="PF01060">
    <property type="entry name" value="TTR-52"/>
    <property type="match status" value="1"/>
</dbReference>
<accession>A0A8S1EHX3</accession>
<dbReference type="OrthoDB" id="5813817at2759"/>